<reference evidence="1 2" key="1">
    <citation type="submission" date="2018-03" db="EMBL/GenBank/DDBJ databases">
        <title>Whole genome sequencing of Histamine producing bacteria.</title>
        <authorList>
            <person name="Butler K."/>
        </authorList>
    </citation>
    <scope>NUCLEOTIDE SEQUENCE [LARGE SCALE GENOMIC DNA]</scope>
    <source>
        <strain evidence="1 2">DSM 16190</strain>
    </source>
</reference>
<dbReference type="OrthoDB" id="5816693at2"/>
<dbReference type="EMBL" id="PYMC01000009">
    <property type="protein sequence ID" value="PSW04420.1"/>
    <property type="molecule type" value="Genomic_DNA"/>
</dbReference>
<organism evidence="1 2">
    <name type="scientific">Photobacterium lipolyticum</name>
    <dbReference type="NCBI Taxonomy" id="266810"/>
    <lineage>
        <taxon>Bacteria</taxon>
        <taxon>Pseudomonadati</taxon>
        <taxon>Pseudomonadota</taxon>
        <taxon>Gammaproteobacteria</taxon>
        <taxon>Vibrionales</taxon>
        <taxon>Vibrionaceae</taxon>
        <taxon>Photobacterium</taxon>
    </lineage>
</organism>
<evidence type="ECO:0000313" key="1">
    <source>
        <dbReference type="EMBL" id="PSW04420.1"/>
    </source>
</evidence>
<protein>
    <recommendedName>
        <fullName evidence="3">PilZ domain-containing protein</fullName>
    </recommendedName>
</protein>
<proteinExistence type="predicted"/>
<comment type="caution">
    <text evidence="1">The sequence shown here is derived from an EMBL/GenBank/DDBJ whole genome shotgun (WGS) entry which is preliminary data.</text>
</comment>
<sequence length="130" mass="14606">MSLVKVQSKALKRLFEPVHSFRTNLSYTLNNGGLAARIRKHAIYTDSNLYDVGARVSVVRLSKKSMILDSAIPMDVSASYELSLQGIPLLDGYLTEQCSSAISRGLFCYEFHQNNWLTDKELTFLVSDII</sequence>
<dbReference type="AlphaFoldDB" id="A0A2T3MWS5"/>
<dbReference type="RefSeq" id="WP_107283949.1">
    <property type="nucleotide sequence ID" value="NZ_PYMC01000009.1"/>
</dbReference>
<dbReference type="Proteomes" id="UP000240904">
    <property type="component" value="Unassembled WGS sequence"/>
</dbReference>
<name>A0A2T3MWS5_9GAMM</name>
<accession>A0A2T3MWS5</accession>
<evidence type="ECO:0008006" key="3">
    <source>
        <dbReference type="Google" id="ProtNLM"/>
    </source>
</evidence>
<gene>
    <name evidence="1" type="ORF">C9I89_13950</name>
</gene>
<keyword evidence="2" id="KW-1185">Reference proteome</keyword>
<evidence type="ECO:0000313" key="2">
    <source>
        <dbReference type="Proteomes" id="UP000240904"/>
    </source>
</evidence>